<dbReference type="Proteomes" id="UP001295794">
    <property type="component" value="Unassembled WGS sequence"/>
</dbReference>
<name>A0AAD2K6K9_9AGAR</name>
<organism evidence="1 2">
    <name type="scientific">Mycena citricolor</name>
    <dbReference type="NCBI Taxonomy" id="2018698"/>
    <lineage>
        <taxon>Eukaryota</taxon>
        <taxon>Fungi</taxon>
        <taxon>Dikarya</taxon>
        <taxon>Basidiomycota</taxon>
        <taxon>Agaricomycotina</taxon>
        <taxon>Agaricomycetes</taxon>
        <taxon>Agaricomycetidae</taxon>
        <taxon>Agaricales</taxon>
        <taxon>Marasmiineae</taxon>
        <taxon>Mycenaceae</taxon>
        <taxon>Mycena</taxon>
    </lineage>
</organism>
<keyword evidence="2" id="KW-1185">Reference proteome</keyword>
<proteinExistence type="predicted"/>
<dbReference type="EMBL" id="CAVNYO010000444">
    <property type="protein sequence ID" value="CAK5281919.1"/>
    <property type="molecule type" value="Genomic_DNA"/>
</dbReference>
<dbReference type="AlphaFoldDB" id="A0AAD2K6K9"/>
<protein>
    <submittedName>
        <fullName evidence="1">Uncharacterized protein</fullName>
    </submittedName>
</protein>
<comment type="caution">
    <text evidence="1">The sequence shown here is derived from an EMBL/GenBank/DDBJ whole genome shotgun (WGS) entry which is preliminary data.</text>
</comment>
<reference evidence="1" key="1">
    <citation type="submission" date="2023-11" db="EMBL/GenBank/DDBJ databases">
        <authorList>
            <person name="De Vega J J."/>
            <person name="De Vega J J."/>
        </authorList>
    </citation>
    <scope>NUCLEOTIDE SEQUENCE</scope>
</reference>
<evidence type="ECO:0000313" key="1">
    <source>
        <dbReference type="EMBL" id="CAK5281919.1"/>
    </source>
</evidence>
<sequence length="170" mass="19085">VKTQKFTGNYIALRTWRDIHRPALQKAAIHALNLAKDPEAGKKKVLVVYLRYTGSRKTIELVQVESAFVFSLEEIQDMFDQSVWNSVEAIVKGLPRYKNVRAEEPAPCVICQLIDPFDPTQAPAFTIPVKTTPALLSADRDQSWKQTLTESAGGGEFHANTLLYTATLFY</sequence>
<feature type="non-terminal residue" evidence="1">
    <location>
        <position position="170"/>
    </location>
</feature>
<accession>A0AAD2K6K9</accession>
<gene>
    <name evidence="1" type="ORF">MYCIT1_LOCUS33281</name>
</gene>
<evidence type="ECO:0000313" key="2">
    <source>
        <dbReference type="Proteomes" id="UP001295794"/>
    </source>
</evidence>